<keyword evidence="4" id="KW-1185">Reference proteome</keyword>
<dbReference type="Proteomes" id="UP000004691">
    <property type="component" value="Unassembled WGS sequence"/>
</dbReference>
<protein>
    <submittedName>
        <fullName evidence="3">Uncharacterized protein</fullName>
    </submittedName>
</protein>
<feature type="region of interest" description="Disordered" evidence="1">
    <location>
        <begin position="304"/>
        <end position="328"/>
    </location>
</feature>
<evidence type="ECO:0000256" key="2">
    <source>
        <dbReference type="SAM" id="Phobius"/>
    </source>
</evidence>
<evidence type="ECO:0000313" key="3">
    <source>
        <dbReference type="EMBL" id="EID52840.1"/>
    </source>
</evidence>
<name>I0UY87_9PSEU</name>
<feature type="compositionally biased region" description="Basic residues" evidence="1">
    <location>
        <begin position="315"/>
        <end position="328"/>
    </location>
</feature>
<dbReference type="RefSeq" id="WP_006236945.1">
    <property type="nucleotide sequence ID" value="NZ_JH636049.1"/>
</dbReference>
<dbReference type="HOGENOM" id="CLU_847016_0_0_11"/>
<gene>
    <name evidence="3" type="ORF">SacxiDRAFT_0567</name>
</gene>
<accession>I0UY87</accession>
<keyword evidence="2" id="KW-1133">Transmembrane helix</keyword>
<dbReference type="OrthoDB" id="5192532at2"/>
<keyword evidence="2" id="KW-0472">Membrane</keyword>
<feature type="transmembrane region" description="Helical" evidence="2">
    <location>
        <begin position="44"/>
        <end position="68"/>
    </location>
</feature>
<evidence type="ECO:0000256" key="1">
    <source>
        <dbReference type="SAM" id="MobiDB-lite"/>
    </source>
</evidence>
<proteinExistence type="predicted"/>
<dbReference type="EMBL" id="JH636049">
    <property type="protein sequence ID" value="EID52840.1"/>
    <property type="molecule type" value="Genomic_DNA"/>
</dbReference>
<dbReference type="STRING" id="882086.SacxiDRAFT_0567"/>
<dbReference type="AlphaFoldDB" id="I0UY87"/>
<keyword evidence="2" id="KW-0812">Transmembrane</keyword>
<sequence length="328" mass="36964">MRLRRNWPYLALLVLVALPLLWIAGALAARSGMFVFEGTVAPEQVQVFLTFVGGGLATAATVFGALLTREHNARERRRLRLDNVLRGLESMPEEASVQSRVAGILSTMVLLGQERVALRVLEPAWQSGNVDAATATWCIGQIITGEGAERDYLEGDRTDPTAVNEAAVLLREHSDKLVDSHGYYFPGHFLHEWTTKQPLPLKVKDNILRSIGTMLRCHDRRWWFPDGRIPIWPTEVLMKCVERDSSTSVQASAALLVGSLYEVNPEEFRRAYGVRRTDSMLARAQDEPLSEDYVDISAELRTAWSDPEPSDHTASHRPHRPRHRRKKP</sequence>
<reference evidence="3 4" key="1">
    <citation type="submission" date="2012-01" db="EMBL/GenBank/DDBJ databases">
        <title>Improved High-Quality Draft sequence of Saccharomonospora xinjiangensis XJ-54.</title>
        <authorList>
            <consortium name="US DOE Joint Genome Institute"/>
            <person name="Lucas S."/>
            <person name="Han J."/>
            <person name="Lapidus A."/>
            <person name="Cheng J.-F."/>
            <person name="Goodwin L."/>
            <person name="Pitluck S."/>
            <person name="Peters L."/>
            <person name="Mikhailova N."/>
            <person name="Teshima H."/>
            <person name="Detter J.C."/>
            <person name="Han C."/>
            <person name="Tapia R."/>
            <person name="Land M."/>
            <person name="Hauser L."/>
            <person name="Kyrpides N."/>
            <person name="Ivanova N."/>
            <person name="Pagani I."/>
            <person name="Brambilla E.-M."/>
            <person name="Klenk H.-P."/>
            <person name="Woyke T."/>
        </authorList>
    </citation>
    <scope>NUCLEOTIDE SEQUENCE [LARGE SCALE GENOMIC DNA]</scope>
    <source>
        <strain evidence="3 4">XJ-54</strain>
    </source>
</reference>
<organism evidence="3 4">
    <name type="scientific">Saccharomonospora xinjiangensis XJ-54</name>
    <dbReference type="NCBI Taxonomy" id="882086"/>
    <lineage>
        <taxon>Bacteria</taxon>
        <taxon>Bacillati</taxon>
        <taxon>Actinomycetota</taxon>
        <taxon>Actinomycetes</taxon>
        <taxon>Pseudonocardiales</taxon>
        <taxon>Pseudonocardiaceae</taxon>
        <taxon>Saccharomonospora</taxon>
    </lineage>
</organism>
<evidence type="ECO:0000313" key="4">
    <source>
        <dbReference type="Proteomes" id="UP000004691"/>
    </source>
</evidence>